<dbReference type="Proteomes" id="UP001177023">
    <property type="component" value="Unassembled WGS sequence"/>
</dbReference>
<keyword evidence="1" id="KW-0812">Transmembrane</keyword>
<keyword evidence="1" id="KW-1133">Transmembrane helix</keyword>
<dbReference type="EMBL" id="CATQJA010002606">
    <property type="protein sequence ID" value="CAJ0572767.1"/>
    <property type="molecule type" value="Genomic_DNA"/>
</dbReference>
<accession>A0AA36CP86</accession>
<dbReference type="AlphaFoldDB" id="A0AA36CP86"/>
<proteinExistence type="predicted"/>
<feature type="transmembrane region" description="Helical" evidence="1">
    <location>
        <begin position="14"/>
        <end position="35"/>
    </location>
</feature>
<feature type="transmembrane region" description="Helical" evidence="1">
    <location>
        <begin position="298"/>
        <end position="322"/>
    </location>
</feature>
<feature type="transmembrane region" description="Helical" evidence="1">
    <location>
        <begin position="47"/>
        <end position="65"/>
    </location>
</feature>
<feature type="transmembrane region" description="Helical" evidence="1">
    <location>
        <begin position="261"/>
        <end position="286"/>
    </location>
</feature>
<sequence>MFNPDADTIDKICLAYDILWCIGTCLFALAGLLIINHPDANKRYKILLINIILACQTADTAATLAKMIIPAPLIAVRFLKLEVHLYIYTLIINVYGMCVVCSAVLLLHSGITKSDISQRHSLVGYRRCILPGVAVFCGFYLSASLWDLYAIGGMVLDPAEICRLEPVLCNQVGVIALRFPFHIYCLIYGFGVVLIAIALGYAWAIHALRARVPKNISTKTMKILRVYDLIFLLQTAAFVCVFFMPFAVNLLWVSGLIQNEAIYFVGGMCPFTACMHSTTNSLSIIIPMFPGNWRHAQIRLICIAYNISWTLTTAFFIVAVYLTATHPAATTYYKVVQMNLLCACEATDTLVSSIKIIGLSPPLG</sequence>
<reference evidence="2" key="1">
    <citation type="submission" date="2023-06" db="EMBL/GenBank/DDBJ databases">
        <authorList>
            <person name="Delattre M."/>
        </authorList>
    </citation>
    <scope>NUCLEOTIDE SEQUENCE</scope>
    <source>
        <strain evidence="2">AF72</strain>
    </source>
</reference>
<gene>
    <name evidence="2" type="ORF">MSPICULIGERA_LOCUS11146</name>
</gene>
<feature type="transmembrane region" description="Helical" evidence="1">
    <location>
        <begin position="229"/>
        <end position="255"/>
    </location>
</feature>
<evidence type="ECO:0000313" key="3">
    <source>
        <dbReference type="Proteomes" id="UP001177023"/>
    </source>
</evidence>
<evidence type="ECO:0000313" key="2">
    <source>
        <dbReference type="EMBL" id="CAJ0572767.1"/>
    </source>
</evidence>
<organism evidence="2 3">
    <name type="scientific">Mesorhabditis spiculigera</name>
    <dbReference type="NCBI Taxonomy" id="96644"/>
    <lineage>
        <taxon>Eukaryota</taxon>
        <taxon>Metazoa</taxon>
        <taxon>Ecdysozoa</taxon>
        <taxon>Nematoda</taxon>
        <taxon>Chromadorea</taxon>
        <taxon>Rhabditida</taxon>
        <taxon>Rhabditina</taxon>
        <taxon>Rhabditomorpha</taxon>
        <taxon>Rhabditoidea</taxon>
        <taxon>Rhabditidae</taxon>
        <taxon>Mesorhabditinae</taxon>
        <taxon>Mesorhabditis</taxon>
    </lineage>
</organism>
<feature type="transmembrane region" description="Helical" evidence="1">
    <location>
        <begin position="128"/>
        <end position="146"/>
    </location>
</feature>
<name>A0AA36CP86_9BILA</name>
<protein>
    <submittedName>
        <fullName evidence="2">Uncharacterized protein</fullName>
    </submittedName>
</protein>
<comment type="caution">
    <text evidence="2">The sequence shown here is derived from an EMBL/GenBank/DDBJ whole genome shotgun (WGS) entry which is preliminary data.</text>
</comment>
<evidence type="ECO:0000256" key="1">
    <source>
        <dbReference type="SAM" id="Phobius"/>
    </source>
</evidence>
<feature type="transmembrane region" description="Helical" evidence="1">
    <location>
        <begin position="181"/>
        <end position="208"/>
    </location>
</feature>
<feature type="transmembrane region" description="Helical" evidence="1">
    <location>
        <begin position="85"/>
        <end position="107"/>
    </location>
</feature>
<feature type="non-terminal residue" evidence="2">
    <location>
        <position position="364"/>
    </location>
</feature>
<keyword evidence="3" id="KW-1185">Reference proteome</keyword>
<keyword evidence="1" id="KW-0472">Membrane</keyword>